<sequence length="81" mass="8953">MKARAERITGEAVKAAIAAMTDLRKDLKPIIQDMEATHEMDELAQNLNYCALVAADNGLAQALHDVNHWINDKHNANTKSI</sequence>
<accession>A0A2V1IUW1</accession>
<reference evidence="2" key="1">
    <citation type="submission" date="2018-02" db="EMBL/GenBank/DDBJ databases">
        <authorList>
            <person name="Clavel T."/>
            <person name="Strowig T."/>
        </authorList>
    </citation>
    <scope>NUCLEOTIDE SEQUENCE [LARGE SCALE GENOMIC DNA]</scope>
    <source>
        <strain evidence="2">DSM 100764</strain>
    </source>
</reference>
<dbReference type="GeneID" id="93425054"/>
<gene>
    <name evidence="1" type="ORF">C5O25_10445</name>
</gene>
<dbReference type="Proteomes" id="UP000244925">
    <property type="component" value="Unassembled WGS sequence"/>
</dbReference>
<comment type="caution">
    <text evidence="1">The sequence shown here is derived from an EMBL/GenBank/DDBJ whole genome shotgun (WGS) entry which is preliminary data.</text>
</comment>
<evidence type="ECO:0000313" key="2">
    <source>
        <dbReference type="Proteomes" id="UP000244925"/>
    </source>
</evidence>
<evidence type="ECO:0000313" key="1">
    <source>
        <dbReference type="EMBL" id="PWB06425.1"/>
    </source>
</evidence>
<protein>
    <submittedName>
        <fullName evidence="1">Uncharacterized protein</fullName>
    </submittedName>
</protein>
<keyword evidence="2" id="KW-1185">Reference proteome</keyword>
<dbReference type="RefSeq" id="WP_107036686.1">
    <property type="nucleotide sequence ID" value="NZ_CAOONL010000039.1"/>
</dbReference>
<dbReference type="EMBL" id="PUBV01000025">
    <property type="protein sequence ID" value="PWB06425.1"/>
    <property type="molecule type" value="Genomic_DNA"/>
</dbReference>
<organism evidence="1 2">
    <name type="scientific">Paramuribaculum intestinale</name>
    <dbReference type="NCBI Taxonomy" id="2094151"/>
    <lineage>
        <taxon>Bacteria</taxon>
        <taxon>Pseudomonadati</taxon>
        <taxon>Bacteroidota</taxon>
        <taxon>Bacteroidia</taxon>
        <taxon>Bacteroidales</taxon>
        <taxon>Muribaculaceae</taxon>
        <taxon>Paramuribaculum</taxon>
    </lineage>
</organism>
<proteinExistence type="predicted"/>
<name>A0A2V1IUW1_9BACT</name>
<dbReference type="AlphaFoldDB" id="A0A2V1IUW1"/>